<evidence type="ECO:0000313" key="2">
    <source>
        <dbReference type="Proteomes" id="UP000465609"/>
    </source>
</evidence>
<keyword evidence="2" id="KW-1185">Reference proteome</keyword>
<reference evidence="1 2" key="1">
    <citation type="journal article" date="2019" name="Emerg. Microbes Infect.">
        <title>Comprehensive subspecies identification of 175 nontuberculous mycobacteria species based on 7547 genomic profiles.</title>
        <authorList>
            <person name="Matsumoto Y."/>
            <person name="Kinjo T."/>
            <person name="Motooka D."/>
            <person name="Nabeya D."/>
            <person name="Jung N."/>
            <person name="Uechi K."/>
            <person name="Horii T."/>
            <person name="Iida T."/>
            <person name="Fujita J."/>
            <person name="Nakamura S."/>
        </authorList>
    </citation>
    <scope>NUCLEOTIDE SEQUENCE [LARGE SCALE GENOMIC DNA]</scope>
    <source>
        <strain evidence="1 2">JCM 15296</strain>
    </source>
</reference>
<sequence length="52" mass="5767">MILRETVKSHSSKGIDAMTTAHNIDLPTVLAERLTTAHPDVLRELLATFIHT</sequence>
<accession>A0ABM7I6H7</accession>
<dbReference type="Proteomes" id="UP000465609">
    <property type="component" value="Chromosome"/>
</dbReference>
<gene>
    <name evidence="1" type="ORF">MAUB_00150</name>
</gene>
<evidence type="ECO:0000313" key="1">
    <source>
        <dbReference type="EMBL" id="BBX82142.1"/>
    </source>
</evidence>
<dbReference type="EMBL" id="AP022577">
    <property type="protein sequence ID" value="BBX82142.1"/>
    <property type="molecule type" value="Genomic_DNA"/>
</dbReference>
<name>A0ABM7I6H7_9MYCO</name>
<proteinExistence type="predicted"/>
<protein>
    <submittedName>
        <fullName evidence="1">Uncharacterized protein</fullName>
    </submittedName>
</protein>
<organism evidence="1 2">
    <name type="scientific">Mycolicibacterium aubagnense</name>
    <dbReference type="NCBI Taxonomy" id="319707"/>
    <lineage>
        <taxon>Bacteria</taxon>
        <taxon>Bacillati</taxon>
        <taxon>Actinomycetota</taxon>
        <taxon>Actinomycetes</taxon>
        <taxon>Mycobacteriales</taxon>
        <taxon>Mycobacteriaceae</taxon>
        <taxon>Mycolicibacterium</taxon>
    </lineage>
</organism>